<dbReference type="InterPro" id="IPR009057">
    <property type="entry name" value="Homeodomain-like_sf"/>
</dbReference>
<keyword evidence="1" id="KW-0371">Homeobox</keyword>
<name>A0A162WDP4_PHYB8</name>
<reference evidence="2" key="1">
    <citation type="submission" date="2015-06" db="EMBL/GenBank/DDBJ databases">
        <title>Expansion of signal transduction pathways in fungi by whole-genome duplication.</title>
        <authorList>
            <consortium name="DOE Joint Genome Institute"/>
            <person name="Corrochano L.M."/>
            <person name="Kuo A."/>
            <person name="Marcet-Houben M."/>
            <person name="Polaino S."/>
            <person name="Salamov A."/>
            <person name="Villalobos J.M."/>
            <person name="Alvarez M.I."/>
            <person name="Avalos J."/>
            <person name="Benito E.P."/>
            <person name="Benoit I."/>
            <person name="Burger G."/>
            <person name="Camino L.P."/>
            <person name="Canovas D."/>
            <person name="Cerda-Olmedo E."/>
            <person name="Cheng J.-F."/>
            <person name="Dominguez A."/>
            <person name="Elias M."/>
            <person name="Eslava A.P."/>
            <person name="Glaser F."/>
            <person name="Grimwood J."/>
            <person name="Gutierrez G."/>
            <person name="Heitman J."/>
            <person name="Henrissat B."/>
            <person name="Iturriaga E.A."/>
            <person name="Lang B.F."/>
            <person name="Lavin J.L."/>
            <person name="Lee S."/>
            <person name="Li W."/>
            <person name="Lindquist E."/>
            <person name="Lopez-Garcia S."/>
            <person name="Luque E.M."/>
            <person name="Marcos A.T."/>
            <person name="Martin J."/>
            <person name="McCluskey K."/>
            <person name="Medina H.R."/>
            <person name="Miralles-Duran A."/>
            <person name="Miyazaki A."/>
            <person name="Munoz-Torres E."/>
            <person name="Oguiza J.A."/>
            <person name="Ohm R."/>
            <person name="Olmedo M."/>
            <person name="Orejas M."/>
            <person name="Ortiz-Castellanos L."/>
            <person name="Pisabarro A.G."/>
            <person name="Rodriguez-Romero J."/>
            <person name="Ruiz-Herrera J."/>
            <person name="Ruiz-Vazquez R."/>
            <person name="Sanz C."/>
            <person name="Schackwitz W."/>
            <person name="Schmutz J."/>
            <person name="Shahriari M."/>
            <person name="Shelest E."/>
            <person name="Silva-Franco F."/>
            <person name="Soanes D."/>
            <person name="Syed K."/>
            <person name="Tagua V.G."/>
            <person name="Talbot N.J."/>
            <person name="Thon M."/>
            <person name="De vries R.P."/>
            <person name="Wiebenga A."/>
            <person name="Yadav J.S."/>
            <person name="Braun E.L."/>
            <person name="Baker S."/>
            <person name="Garre V."/>
            <person name="Horwitz B."/>
            <person name="Torres-Martinez S."/>
            <person name="Idnurm A."/>
            <person name="Herrera-Estrella A."/>
            <person name="Gabaldon T."/>
            <person name="Grigoriev I.V."/>
        </authorList>
    </citation>
    <scope>NUCLEOTIDE SEQUENCE [LARGE SCALE GENOMIC DNA]</scope>
    <source>
        <strain evidence="2">NRRL 1555(-)</strain>
    </source>
</reference>
<keyword evidence="1" id="KW-0238">DNA-binding</keyword>
<dbReference type="STRING" id="763407.A0A162WDP4"/>
<protein>
    <submittedName>
        <fullName evidence="1">Homeodomain-like DNA binding domain-containing transcription factor</fullName>
    </submittedName>
</protein>
<evidence type="ECO:0000313" key="2">
    <source>
        <dbReference type="Proteomes" id="UP000077315"/>
    </source>
</evidence>
<dbReference type="Proteomes" id="UP000077315">
    <property type="component" value="Unassembled WGS sequence"/>
</dbReference>
<dbReference type="AlphaFoldDB" id="A0A162WDP4"/>
<keyword evidence="2" id="KW-1185">Reference proteome</keyword>
<proteinExistence type="predicted"/>
<dbReference type="SUPFAM" id="SSF46689">
    <property type="entry name" value="Homeodomain-like"/>
    <property type="match status" value="1"/>
</dbReference>
<dbReference type="VEuPathDB" id="FungiDB:PHYBLDRAFT_175205"/>
<gene>
    <name evidence="1" type="ORF">PHYBLDRAFT_175205</name>
</gene>
<dbReference type="OrthoDB" id="2247048at2759"/>
<dbReference type="RefSeq" id="XP_018284435.1">
    <property type="nucleotide sequence ID" value="XM_018437447.1"/>
</dbReference>
<sequence>MTRGDTTSTLKMGMQFFYEDRQGHVFDERSSEDVYMEQCNKCCYTVYSDDDKSRFFHLFFSKCLNASAAARQLDLHVRAAQKWIKRYYEDPESIFEKKRKSGRRRILGEDHKQFLLNYIDENPSALVIEVTESLTQNFAGLNASHSTIYSFMTTERNHLLSRYSSSL</sequence>
<dbReference type="EMBL" id="KV441003">
    <property type="protein sequence ID" value="OAD66395.1"/>
    <property type="molecule type" value="Genomic_DNA"/>
</dbReference>
<accession>A0A162WDP4</accession>
<dbReference type="GO" id="GO:0003677">
    <property type="term" value="F:DNA binding"/>
    <property type="evidence" value="ECO:0007669"/>
    <property type="project" value="UniProtKB-KW"/>
</dbReference>
<dbReference type="InParanoid" id="A0A162WDP4"/>
<organism evidence="1 2">
    <name type="scientific">Phycomyces blakesleeanus (strain ATCC 8743b / DSM 1359 / FGSC 10004 / NBRC 33097 / NRRL 1555)</name>
    <dbReference type="NCBI Taxonomy" id="763407"/>
    <lineage>
        <taxon>Eukaryota</taxon>
        <taxon>Fungi</taxon>
        <taxon>Fungi incertae sedis</taxon>
        <taxon>Mucoromycota</taxon>
        <taxon>Mucoromycotina</taxon>
        <taxon>Mucoromycetes</taxon>
        <taxon>Mucorales</taxon>
        <taxon>Phycomycetaceae</taxon>
        <taxon>Phycomyces</taxon>
    </lineage>
</organism>
<evidence type="ECO:0000313" key="1">
    <source>
        <dbReference type="EMBL" id="OAD66395.1"/>
    </source>
</evidence>
<dbReference type="GeneID" id="28998353"/>